<dbReference type="Proteomes" id="UP000503447">
    <property type="component" value="Chromosome"/>
</dbReference>
<reference evidence="3" key="1">
    <citation type="submission" date="2020-05" db="EMBL/GenBank/DDBJ databases">
        <title>Frigoriglobus tundricola gen. nov., sp. nov., a psychrotolerant cellulolytic planctomycete of the family Gemmataceae with two divergent copies of 16S rRNA gene.</title>
        <authorList>
            <person name="Kulichevskaya I.S."/>
            <person name="Ivanova A.A."/>
            <person name="Naumoff D.G."/>
            <person name="Beletsky A.V."/>
            <person name="Rijpstra W.I.C."/>
            <person name="Sinninghe Damste J.S."/>
            <person name="Mardanov A.V."/>
            <person name="Ravin N.V."/>
            <person name="Dedysh S.N."/>
        </authorList>
    </citation>
    <scope>NUCLEOTIDE SEQUENCE [LARGE SCALE GENOMIC DNA]</scope>
    <source>
        <strain evidence="3">PL17</strain>
    </source>
</reference>
<organism evidence="2 3">
    <name type="scientific">Frigoriglobus tundricola</name>
    <dbReference type="NCBI Taxonomy" id="2774151"/>
    <lineage>
        <taxon>Bacteria</taxon>
        <taxon>Pseudomonadati</taxon>
        <taxon>Planctomycetota</taxon>
        <taxon>Planctomycetia</taxon>
        <taxon>Gemmatales</taxon>
        <taxon>Gemmataceae</taxon>
        <taxon>Frigoriglobus</taxon>
    </lineage>
</organism>
<dbReference type="KEGG" id="ftj:FTUN_0910"/>
<keyword evidence="1" id="KW-0812">Transmembrane</keyword>
<evidence type="ECO:0000313" key="3">
    <source>
        <dbReference type="Proteomes" id="UP000503447"/>
    </source>
</evidence>
<keyword evidence="1" id="KW-0472">Membrane</keyword>
<keyword evidence="3" id="KW-1185">Reference proteome</keyword>
<keyword evidence="1" id="KW-1133">Transmembrane helix</keyword>
<protein>
    <submittedName>
        <fullName evidence="2">Uncharacterized protein</fullName>
    </submittedName>
</protein>
<name>A0A6M5YIN1_9BACT</name>
<dbReference type="AlphaFoldDB" id="A0A6M5YIN1"/>
<evidence type="ECO:0000256" key="1">
    <source>
        <dbReference type="SAM" id="Phobius"/>
    </source>
</evidence>
<dbReference type="EMBL" id="CP053452">
    <property type="protein sequence ID" value="QJW93404.1"/>
    <property type="molecule type" value="Genomic_DNA"/>
</dbReference>
<feature type="transmembrane region" description="Helical" evidence="1">
    <location>
        <begin position="20"/>
        <end position="39"/>
    </location>
</feature>
<evidence type="ECO:0000313" key="2">
    <source>
        <dbReference type="EMBL" id="QJW93404.1"/>
    </source>
</evidence>
<proteinExistence type="predicted"/>
<gene>
    <name evidence="2" type="ORF">FTUN_0910</name>
</gene>
<sequence>MVVGPRSVVITHRVMSPATRVAAFDFLNLFLVVCLRLVARY</sequence>
<accession>A0A6M5YIN1</accession>